<sequence>MSSTSNIPLADIVAIVIAARVQGPPARRTAPDGRPVRVLTLRGTRPGELYEFTLDDGHRRWCLDSVTDESGVAMHGRTLGRRLSARLNVLHGTAAAHFTPPPTFPHA</sequence>
<accession>A0ABP6E3F8</accession>
<evidence type="ECO:0000313" key="2">
    <source>
        <dbReference type="Proteomes" id="UP001500151"/>
    </source>
</evidence>
<organism evidence="1 2">
    <name type="scientific">Streptomyces vastus</name>
    <dbReference type="NCBI Taxonomy" id="285451"/>
    <lineage>
        <taxon>Bacteria</taxon>
        <taxon>Bacillati</taxon>
        <taxon>Actinomycetota</taxon>
        <taxon>Actinomycetes</taxon>
        <taxon>Kitasatosporales</taxon>
        <taxon>Streptomycetaceae</taxon>
        <taxon>Streptomyces</taxon>
    </lineage>
</organism>
<keyword evidence="2" id="KW-1185">Reference proteome</keyword>
<comment type="caution">
    <text evidence="1">The sequence shown here is derived from an EMBL/GenBank/DDBJ whole genome shotgun (WGS) entry which is preliminary data.</text>
</comment>
<dbReference type="RefSeq" id="WP_344395331.1">
    <property type="nucleotide sequence ID" value="NZ_BAAASJ010000113.1"/>
</dbReference>
<dbReference type="Proteomes" id="UP001500151">
    <property type="component" value="Unassembled WGS sequence"/>
</dbReference>
<reference evidence="2" key="1">
    <citation type="journal article" date="2019" name="Int. J. Syst. Evol. Microbiol.">
        <title>The Global Catalogue of Microorganisms (GCM) 10K type strain sequencing project: providing services to taxonomists for standard genome sequencing and annotation.</title>
        <authorList>
            <consortium name="The Broad Institute Genomics Platform"/>
            <consortium name="The Broad Institute Genome Sequencing Center for Infectious Disease"/>
            <person name="Wu L."/>
            <person name="Ma J."/>
        </authorList>
    </citation>
    <scope>NUCLEOTIDE SEQUENCE [LARGE SCALE GENOMIC DNA]</scope>
    <source>
        <strain evidence="2">JCM 4524</strain>
    </source>
</reference>
<name>A0ABP6E3F8_9ACTN</name>
<protein>
    <submittedName>
        <fullName evidence="1">Uncharacterized protein</fullName>
    </submittedName>
</protein>
<gene>
    <name evidence="1" type="ORF">GCM10010307_70400</name>
</gene>
<dbReference type="EMBL" id="BAAASJ010000113">
    <property type="protein sequence ID" value="GAA2656625.1"/>
    <property type="molecule type" value="Genomic_DNA"/>
</dbReference>
<proteinExistence type="predicted"/>
<evidence type="ECO:0000313" key="1">
    <source>
        <dbReference type="EMBL" id="GAA2656625.1"/>
    </source>
</evidence>